<feature type="non-terminal residue" evidence="1">
    <location>
        <position position="1"/>
    </location>
</feature>
<organism evidence="1 2">
    <name type="scientific">Thelephora terrestris</name>
    <dbReference type="NCBI Taxonomy" id="56493"/>
    <lineage>
        <taxon>Eukaryota</taxon>
        <taxon>Fungi</taxon>
        <taxon>Dikarya</taxon>
        <taxon>Basidiomycota</taxon>
        <taxon>Agaricomycotina</taxon>
        <taxon>Agaricomycetes</taxon>
        <taxon>Thelephorales</taxon>
        <taxon>Thelephoraceae</taxon>
        <taxon>Thelephora</taxon>
    </lineage>
</organism>
<sequence length="276" mass="30533">VVGAEERAECEGKVVLNVHFVDRSCIPSPSCLRPPHAFLRHPRTDGPHSRLPVELYDIQLFALSEHFPFVCKYLHEVFKRSLPSFRARYIVGRLDRATTAGHERSALTAALLYPICTQDVVEALFRLPEFLAYGNFNPEGDVPSTILLPAPDLPRRLFRDLKPRVRRPPKCDANHSYALTKAVVAGAVPLVKFLLVNGGNPAAKGAIAVMVAIQRKDLQMVRLLVEGDLGASVVLRGGFRIELGLRRLGSGYRTVSSCEGGRLTWRPCGMHSSGYQ</sequence>
<evidence type="ECO:0000313" key="2">
    <source>
        <dbReference type="Proteomes" id="UP000736335"/>
    </source>
</evidence>
<reference evidence="1" key="1">
    <citation type="journal article" date="2020" name="Nat. Commun.">
        <title>Large-scale genome sequencing of mycorrhizal fungi provides insights into the early evolution of symbiotic traits.</title>
        <authorList>
            <person name="Miyauchi S."/>
            <person name="Kiss E."/>
            <person name="Kuo A."/>
            <person name="Drula E."/>
            <person name="Kohler A."/>
            <person name="Sanchez-Garcia M."/>
            <person name="Morin E."/>
            <person name="Andreopoulos B."/>
            <person name="Barry K.W."/>
            <person name="Bonito G."/>
            <person name="Buee M."/>
            <person name="Carver A."/>
            <person name="Chen C."/>
            <person name="Cichocki N."/>
            <person name="Clum A."/>
            <person name="Culley D."/>
            <person name="Crous P.W."/>
            <person name="Fauchery L."/>
            <person name="Girlanda M."/>
            <person name="Hayes R.D."/>
            <person name="Keri Z."/>
            <person name="LaButti K."/>
            <person name="Lipzen A."/>
            <person name="Lombard V."/>
            <person name="Magnuson J."/>
            <person name="Maillard F."/>
            <person name="Murat C."/>
            <person name="Nolan M."/>
            <person name="Ohm R.A."/>
            <person name="Pangilinan J."/>
            <person name="Pereira M.F."/>
            <person name="Perotto S."/>
            <person name="Peter M."/>
            <person name="Pfister S."/>
            <person name="Riley R."/>
            <person name="Sitrit Y."/>
            <person name="Stielow J.B."/>
            <person name="Szollosi G."/>
            <person name="Zifcakova L."/>
            <person name="Stursova M."/>
            <person name="Spatafora J.W."/>
            <person name="Tedersoo L."/>
            <person name="Vaario L.M."/>
            <person name="Yamada A."/>
            <person name="Yan M."/>
            <person name="Wang P."/>
            <person name="Xu J."/>
            <person name="Bruns T."/>
            <person name="Baldrian P."/>
            <person name="Vilgalys R."/>
            <person name="Dunand C."/>
            <person name="Henrissat B."/>
            <person name="Grigoriev I.V."/>
            <person name="Hibbett D."/>
            <person name="Nagy L.G."/>
            <person name="Martin F.M."/>
        </authorList>
    </citation>
    <scope>NUCLEOTIDE SEQUENCE</scope>
    <source>
        <strain evidence="1">UH-Tt-Lm1</strain>
    </source>
</reference>
<accession>A0A9P6H2B8</accession>
<dbReference type="SUPFAM" id="SSF48403">
    <property type="entry name" value="Ankyrin repeat"/>
    <property type="match status" value="1"/>
</dbReference>
<keyword evidence="2" id="KW-1185">Reference proteome</keyword>
<dbReference type="Gene3D" id="1.25.40.20">
    <property type="entry name" value="Ankyrin repeat-containing domain"/>
    <property type="match status" value="1"/>
</dbReference>
<evidence type="ECO:0000313" key="1">
    <source>
        <dbReference type="EMBL" id="KAF9777361.1"/>
    </source>
</evidence>
<comment type="caution">
    <text evidence="1">The sequence shown here is derived from an EMBL/GenBank/DDBJ whole genome shotgun (WGS) entry which is preliminary data.</text>
</comment>
<proteinExistence type="predicted"/>
<name>A0A9P6H2B8_9AGAM</name>
<dbReference type="EMBL" id="WIUZ02000045">
    <property type="protein sequence ID" value="KAF9777361.1"/>
    <property type="molecule type" value="Genomic_DNA"/>
</dbReference>
<dbReference type="InterPro" id="IPR036770">
    <property type="entry name" value="Ankyrin_rpt-contain_sf"/>
</dbReference>
<reference evidence="1" key="2">
    <citation type="submission" date="2020-11" db="EMBL/GenBank/DDBJ databases">
        <authorList>
            <consortium name="DOE Joint Genome Institute"/>
            <person name="Kuo A."/>
            <person name="Miyauchi S."/>
            <person name="Kiss E."/>
            <person name="Drula E."/>
            <person name="Kohler A."/>
            <person name="Sanchez-Garcia M."/>
            <person name="Andreopoulos B."/>
            <person name="Barry K.W."/>
            <person name="Bonito G."/>
            <person name="Buee M."/>
            <person name="Carver A."/>
            <person name="Chen C."/>
            <person name="Cichocki N."/>
            <person name="Clum A."/>
            <person name="Culley D."/>
            <person name="Crous P.W."/>
            <person name="Fauchery L."/>
            <person name="Girlanda M."/>
            <person name="Hayes R."/>
            <person name="Keri Z."/>
            <person name="Labutti K."/>
            <person name="Lipzen A."/>
            <person name="Lombard V."/>
            <person name="Magnuson J."/>
            <person name="Maillard F."/>
            <person name="Morin E."/>
            <person name="Murat C."/>
            <person name="Nolan M."/>
            <person name="Ohm R."/>
            <person name="Pangilinan J."/>
            <person name="Pereira M."/>
            <person name="Perotto S."/>
            <person name="Peter M."/>
            <person name="Riley R."/>
            <person name="Sitrit Y."/>
            <person name="Stielow B."/>
            <person name="Szollosi G."/>
            <person name="Zifcakova L."/>
            <person name="Stursova M."/>
            <person name="Spatafora J.W."/>
            <person name="Tedersoo L."/>
            <person name="Vaario L.-M."/>
            <person name="Yamada A."/>
            <person name="Yan M."/>
            <person name="Wang P."/>
            <person name="Xu J."/>
            <person name="Bruns T."/>
            <person name="Baldrian P."/>
            <person name="Vilgalys R."/>
            <person name="Henrissat B."/>
            <person name="Grigoriev I.V."/>
            <person name="Hibbett D."/>
            <person name="Nagy L.G."/>
            <person name="Martin F.M."/>
        </authorList>
    </citation>
    <scope>NUCLEOTIDE SEQUENCE</scope>
    <source>
        <strain evidence="1">UH-Tt-Lm1</strain>
    </source>
</reference>
<dbReference type="AlphaFoldDB" id="A0A9P6H2B8"/>
<gene>
    <name evidence="1" type="ORF">BJ322DRAFT_1025802</name>
</gene>
<dbReference type="OrthoDB" id="539213at2759"/>
<dbReference type="Proteomes" id="UP000736335">
    <property type="component" value="Unassembled WGS sequence"/>
</dbReference>
<protein>
    <submittedName>
        <fullName evidence="1">Uncharacterized protein</fullName>
    </submittedName>
</protein>